<evidence type="ECO:0000313" key="8">
    <source>
        <dbReference type="WBParaSite" id="PTRK_0000414300.2"/>
    </source>
</evidence>
<dbReference type="STRING" id="131310.A0A0N4Z9T2"/>
<dbReference type="GO" id="GO:0019695">
    <property type="term" value="P:choline metabolic process"/>
    <property type="evidence" value="ECO:0007669"/>
    <property type="project" value="TreeGrafter"/>
</dbReference>
<dbReference type="InterPro" id="IPR050654">
    <property type="entry name" value="AChE-related_enzymes"/>
</dbReference>
<protein>
    <submittedName>
        <fullName evidence="8">Acetylcholinesterase</fullName>
    </submittedName>
</protein>
<dbReference type="InterPro" id="IPR019826">
    <property type="entry name" value="Carboxylesterase_B_AS"/>
</dbReference>
<evidence type="ECO:0000256" key="2">
    <source>
        <dbReference type="ARBA" id="ARBA00022487"/>
    </source>
</evidence>
<feature type="domain" description="Carboxylesterase type B" evidence="6">
    <location>
        <begin position="24"/>
        <end position="526"/>
    </location>
</feature>
<dbReference type="WBParaSite" id="PTRK_0000414300.2">
    <property type="protein sequence ID" value="PTRK_0000414300.2"/>
    <property type="gene ID" value="PTRK_0000414300"/>
</dbReference>
<comment type="similarity">
    <text evidence="1">Belongs to the type-B carboxylesterase/lipase family.</text>
</comment>
<dbReference type="PANTHER" id="PTHR43918">
    <property type="entry name" value="ACETYLCHOLINESTERASE"/>
    <property type="match status" value="1"/>
</dbReference>
<feature type="active site" description="Charge relay system" evidence="5">
    <location>
        <position position="1001"/>
    </location>
</feature>
<evidence type="ECO:0000313" key="7">
    <source>
        <dbReference type="Proteomes" id="UP000038045"/>
    </source>
</evidence>
<dbReference type="SUPFAM" id="SSF53474">
    <property type="entry name" value="alpha/beta-Hydrolases"/>
    <property type="match status" value="2"/>
</dbReference>
<proteinExistence type="inferred from homology"/>
<dbReference type="PRINTS" id="PR00878">
    <property type="entry name" value="CHOLNESTRASE"/>
</dbReference>
<reference evidence="8" key="1">
    <citation type="submission" date="2017-02" db="UniProtKB">
        <authorList>
            <consortium name="WormBaseParasite"/>
        </authorList>
    </citation>
    <scope>IDENTIFICATION</scope>
</reference>
<dbReference type="GO" id="GO:0006581">
    <property type="term" value="P:acetylcholine catabolic process"/>
    <property type="evidence" value="ECO:0007669"/>
    <property type="project" value="TreeGrafter"/>
</dbReference>
<keyword evidence="7" id="KW-1185">Reference proteome</keyword>
<evidence type="ECO:0000256" key="4">
    <source>
        <dbReference type="ARBA" id="ARBA00023157"/>
    </source>
</evidence>
<dbReference type="ESTHER" id="parti-a0a0n4z9t2.1">
    <property type="family name" value="Cholinesterase-like"/>
</dbReference>
<organism evidence="7 8">
    <name type="scientific">Parastrongyloides trichosuri</name>
    <name type="common">Possum-specific nematode worm</name>
    <dbReference type="NCBI Taxonomy" id="131310"/>
    <lineage>
        <taxon>Eukaryota</taxon>
        <taxon>Metazoa</taxon>
        <taxon>Ecdysozoa</taxon>
        <taxon>Nematoda</taxon>
        <taxon>Chromadorea</taxon>
        <taxon>Rhabditida</taxon>
        <taxon>Tylenchina</taxon>
        <taxon>Panagrolaimomorpha</taxon>
        <taxon>Strongyloidoidea</taxon>
        <taxon>Strongyloididae</taxon>
        <taxon>Parastrongyloides</taxon>
    </lineage>
</organism>
<accession>A0A0N4Z9T2</accession>
<dbReference type="GO" id="GO:0005615">
    <property type="term" value="C:extracellular space"/>
    <property type="evidence" value="ECO:0007669"/>
    <property type="project" value="TreeGrafter"/>
</dbReference>
<dbReference type="PROSITE" id="PS00122">
    <property type="entry name" value="CARBOXYLESTERASE_B_1"/>
    <property type="match status" value="1"/>
</dbReference>
<feature type="active site" description="Charge relay system" evidence="5">
    <location>
        <position position="876"/>
    </location>
</feature>
<evidence type="ECO:0000259" key="6">
    <source>
        <dbReference type="Pfam" id="PF00135"/>
    </source>
</evidence>
<evidence type="ECO:0000256" key="3">
    <source>
        <dbReference type="ARBA" id="ARBA00022801"/>
    </source>
</evidence>
<dbReference type="AlphaFoldDB" id="A0A0N4Z9T2"/>
<keyword evidence="3" id="KW-0378">Hydrolase</keyword>
<dbReference type="Pfam" id="PF00135">
    <property type="entry name" value="COesterase"/>
    <property type="match status" value="2"/>
</dbReference>
<dbReference type="Gene3D" id="3.40.50.1820">
    <property type="entry name" value="alpha/beta hydrolase"/>
    <property type="match status" value="2"/>
</dbReference>
<keyword evidence="2" id="KW-0719">Serine esterase</keyword>
<dbReference type="InterPro" id="IPR029058">
    <property type="entry name" value="AB_hydrolase_fold"/>
</dbReference>
<feature type="active site" description="Acyl-ester intermediate" evidence="5">
    <location>
        <position position="746"/>
    </location>
</feature>
<name>A0A0N4Z9T2_PARTI</name>
<dbReference type="GO" id="GO:0003990">
    <property type="term" value="F:acetylcholinesterase activity"/>
    <property type="evidence" value="ECO:0007669"/>
    <property type="project" value="TreeGrafter"/>
</dbReference>
<dbReference type="Proteomes" id="UP000038045">
    <property type="component" value="Unplaced"/>
</dbReference>
<dbReference type="InterPro" id="IPR002018">
    <property type="entry name" value="CarbesteraseB"/>
</dbReference>
<evidence type="ECO:0000256" key="1">
    <source>
        <dbReference type="ARBA" id="ARBA00005964"/>
    </source>
</evidence>
<sequence length="1097" mass="125387">MKLLLNIYLLIFVFHCGTLFSLAKIIDTKYGKIKGIKKNFYDDSVYEYLGVPFAKPPIGGLRFRTPVPLDEPAWTGVFKADKPANACIQPIVKRGFEGVGPIIEEEKQSEDCLQLNMWVPENPKGNVLVFIFGGSFRYGSPSLDIYNGSMIAYKTKQIVVALNYRLGVLGFGYMCCGTDMTGNMGLLDQQLGLKWVYENIKHFGGSNKQITLWGQGAGSVSASAHLFSDESSKYFRRIILSSGTIFNNWGTTVRTSIDNIIREIGIKFNCIGQHNKIYKCLLSKDARDIMNAYEERIAHINVPYGRYGIGIITNDTVFFKGDVNDKIKRKYMKYSVDIIIGRTSNEAAFFMPILRDSNKYGCEKTLTEPVKFTEKTCHLKSKKHLEMLIDSLIYPLSWNSSVVNVVKKTYMPRGKKINYRNQATALLSDVSFNCEIVNFASFCSLFSYGRIYFYRFNIKSSYHKYPDWMNTIHGLELEYGFGLPFRYGEKYNKNSLTKEKMFSKYFMDIIDKFSLTGSTGSLWRQFTINRRMAGILDFKMKARGPVGHVSDINTNNCKTIGKYIPRNLRTLLNHKVTEYLGIPYARPPIGSLRFKNPIPLRKFAWKSTFNAIRPATSCMQNHERFGFEGYDIMIPRGKISEDCLQFNMWVPERPSGDVIVFIHGGSFIMGSGSLDIYNGSVLAVKTRAIVVNLNYRLGVFGFLYLPDHGISGNMGLKDQQLGLKWIFENIRYFGGHPKKITLYGQSSGATSVTAHLFAPSSTRYIRRVIASSGTIGNMWGAQSTRFVKHASTEFCSKIDCDIETTTDVLHCLQRKASDIVYQTAEGLDDSLSLPLTHPFTVIENDNVFFKGNVKEKIKKKKMQNNIDLLIGKMRDESTIYMPQIFDDDVFGCQFNHVYDKNSEKNACKMNRQNFEEVVDYIAERLELKEKQKNILKYRYLRYKSSEYRDKASRMISDVAFDCDIISFAINASKILKGKIFFYDINVIPSSSPWPSWMGATHTVDIKYAFGDPFRHPKSYNSTMLKKERELSENFMHVIGDFVSTGLRNKRFKKFSYKKKVANIITRGLKRSGVYRFHPNIYSKNCEAIQGFLPKRIA</sequence>
<dbReference type="PANTHER" id="PTHR43918:SF15">
    <property type="entry name" value="CARBOXYLIC ESTER HYDROLASE"/>
    <property type="match status" value="1"/>
</dbReference>
<evidence type="ECO:0000256" key="5">
    <source>
        <dbReference type="PIRSR" id="PIRSR600997-1"/>
    </source>
</evidence>
<dbReference type="InterPro" id="IPR000997">
    <property type="entry name" value="Cholinesterase"/>
</dbReference>
<dbReference type="GO" id="GO:0005886">
    <property type="term" value="C:plasma membrane"/>
    <property type="evidence" value="ECO:0007669"/>
    <property type="project" value="TreeGrafter"/>
</dbReference>
<dbReference type="ESTHER" id="parti-a0a0n4z9t2.2">
    <property type="family name" value="Cholinesterase-like"/>
</dbReference>
<feature type="domain" description="Carboxylesterase type B" evidence="6">
    <location>
        <begin position="558"/>
        <end position="1054"/>
    </location>
</feature>
<keyword evidence="4" id="KW-1015">Disulfide bond</keyword>